<accession>A0A6N7Y1Z3</accession>
<dbReference type="SUPFAM" id="SSF52218">
    <property type="entry name" value="Flavoproteins"/>
    <property type="match status" value="1"/>
</dbReference>
<organism evidence="4 5">
    <name type="scientific">Tissierella pigra</name>
    <dbReference type="NCBI Taxonomy" id="2607614"/>
    <lineage>
        <taxon>Bacteria</taxon>
        <taxon>Bacillati</taxon>
        <taxon>Bacillota</taxon>
        <taxon>Tissierellia</taxon>
        <taxon>Tissierellales</taxon>
        <taxon>Tissierellaceae</taxon>
        <taxon>Tissierella</taxon>
    </lineage>
</organism>
<dbReference type="PANTHER" id="PTHR43278:SF2">
    <property type="entry name" value="IRON-SULFUR FLAVOPROTEIN"/>
    <property type="match status" value="1"/>
</dbReference>
<dbReference type="GO" id="GO:0016491">
    <property type="term" value="F:oxidoreductase activity"/>
    <property type="evidence" value="ECO:0007669"/>
    <property type="project" value="InterPro"/>
</dbReference>
<evidence type="ECO:0000313" key="5">
    <source>
        <dbReference type="Proteomes" id="UP000469523"/>
    </source>
</evidence>
<evidence type="ECO:0000313" key="4">
    <source>
        <dbReference type="EMBL" id="MSU02498.1"/>
    </source>
</evidence>
<dbReference type="Gene3D" id="3.40.50.360">
    <property type="match status" value="1"/>
</dbReference>
<dbReference type="Proteomes" id="UP000469523">
    <property type="component" value="Unassembled WGS sequence"/>
</dbReference>
<dbReference type="AlphaFoldDB" id="A0A6N7Y1Z3"/>
<dbReference type="EMBL" id="VUNQ01000034">
    <property type="protein sequence ID" value="MSU02498.1"/>
    <property type="molecule type" value="Genomic_DNA"/>
</dbReference>
<reference evidence="4 5" key="1">
    <citation type="submission" date="2019-09" db="EMBL/GenBank/DDBJ databases">
        <title>In-depth cultivation of the pig gut microbiome towards novel bacterial diversity and tailored functional studies.</title>
        <authorList>
            <person name="Wylensek D."/>
            <person name="Hitch T.C.A."/>
            <person name="Clavel T."/>
        </authorList>
    </citation>
    <scope>NUCLEOTIDE SEQUENCE [LARGE SCALE GENOMIC DNA]</scope>
    <source>
        <strain evidence="4 5">WCA3-693-APC-4?</strain>
    </source>
</reference>
<evidence type="ECO:0000256" key="1">
    <source>
        <dbReference type="ARBA" id="ARBA00022630"/>
    </source>
</evidence>
<dbReference type="PANTHER" id="PTHR43278">
    <property type="entry name" value="NAD(P)H-DEPENDENT FMN-CONTAINING OXIDOREDUCTASE YWQN-RELATED"/>
    <property type="match status" value="1"/>
</dbReference>
<comment type="caution">
    <text evidence="4">The sequence shown here is derived from an EMBL/GenBank/DDBJ whole genome shotgun (WGS) entry which is preliminary data.</text>
</comment>
<keyword evidence="5" id="KW-1185">Reference proteome</keyword>
<protein>
    <submittedName>
        <fullName evidence="4">Flavodoxin family protein</fullName>
    </submittedName>
</protein>
<dbReference type="Pfam" id="PF03358">
    <property type="entry name" value="FMN_red"/>
    <property type="match status" value="1"/>
</dbReference>
<dbReference type="InterPro" id="IPR005025">
    <property type="entry name" value="FMN_Rdtase-like_dom"/>
</dbReference>
<proteinExistence type="predicted"/>
<feature type="domain" description="NADPH-dependent FMN reductase-like" evidence="3">
    <location>
        <begin position="23"/>
        <end position="121"/>
    </location>
</feature>
<keyword evidence="2" id="KW-0288">FMN</keyword>
<evidence type="ECO:0000256" key="2">
    <source>
        <dbReference type="ARBA" id="ARBA00022643"/>
    </source>
</evidence>
<name>A0A6N7Y1Z3_9FIRM</name>
<gene>
    <name evidence="4" type="ORF">FYJ83_13640</name>
</gene>
<sequence>MIFLKIIFMEKIYLGGKPMEKRWLAVLGSPRIGKNTDTLINHYIEELSKRGRKVDKVVLSQIEQNICSGCEYCIKNKKCYYNDEMSEIIEKIKTVEGIILGSPSYNYNVTSYMKVFLDRLFSLFTFHKGSWSSQLDSKNIKSIIIGVCAGPDELSMGFTMEAMKRVMKDHGVEIIIEERYFGTKRNPVEINKDIKNIITRKFNNSFNHTFIN</sequence>
<dbReference type="InterPro" id="IPR051796">
    <property type="entry name" value="ISF_SsuE-like"/>
</dbReference>
<keyword evidence="1" id="KW-0285">Flavoprotein</keyword>
<evidence type="ECO:0000259" key="3">
    <source>
        <dbReference type="Pfam" id="PF03358"/>
    </source>
</evidence>
<dbReference type="InterPro" id="IPR029039">
    <property type="entry name" value="Flavoprotein-like_sf"/>
</dbReference>